<protein>
    <recommendedName>
        <fullName evidence="4">Lipoprotein</fullName>
    </recommendedName>
</protein>
<feature type="region of interest" description="Disordered" evidence="1">
    <location>
        <begin position="297"/>
        <end position="324"/>
    </location>
</feature>
<accession>A0ABS3LRY4</accession>
<proteinExistence type="predicted"/>
<keyword evidence="3" id="KW-1185">Reference proteome</keyword>
<organism evidence="2 3">
    <name type="scientific">Acetobacter sacchari</name>
    <dbReference type="NCBI Taxonomy" id="2661687"/>
    <lineage>
        <taxon>Bacteria</taxon>
        <taxon>Pseudomonadati</taxon>
        <taxon>Pseudomonadota</taxon>
        <taxon>Alphaproteobacteria</taxon>
        <taxon>Acetobacterales</taxon>
        <taxon>Acetobacteraceae</taxon>
        <taxon>Acetobacter</taxon>
    </lineage>
</organism>
<dbReference type="EMBL" id="JAFVMF010000002">
    <property type="protein sequence ID" value="MBO1358682.1"/>
    <property type="molecule type" value="Genomic_DNA"/>
</dbReference>
<dbReference type="PROSITE" id="PS51257">
    <property type="entry name" value="PROKAR_LIPOPROTEIN"/>
    <property type="match status" value="1"/>
</dbReference>
<feature type="compositionally biased region" description="Low complexity" evidence="1">
    <location>
        <begin position="303"/>
        <end position="324"/>
    </location>
</feature>
<gene>
    <name evidence="2" type="ORF">J2D73_02570</name>
</gene>
<evidence type="ECO:0008006" key="4">
    <source>
        <dbReference type="Google" id="ProtNLM"/>
    </source>
</evidence>
<name>A0ABS3LRY4_9PROT</name>
<dbReference type="RefSeq" id="WP_207879080.1">
    <property type="nucleotide sequence ID" value="NZ_JAFVMF010000002.1"/>
</dbReference>
<evidence type="ECO:0000256" key="1">
    <source>
        <dbReference type="SAM" id="MobiDB-lite"/>
    </source>
</evidence>
<evidence type="ECO:0000313" key="2">
    <source>
        <dbReference type="EMBL" id="MBO1358682.1"/>
    </source>
</evidence>
<evidence type="ECO:0000313" key="3">
    <source>
        <dbReference type="Proteomes" id="UP000664771"/>
    </source>
</evidence>
<dbReference type="Proteomes" id="UP000664771">
    <property type="component" value="Unassembled WGS sequence"/>
</dbReference>
<comment type="caution">
    <text evidence="2">The sequence shown here is derived from an EMBL/GenBank/DDBJ whole genome shotgun (WGS) entry which is preliminary data.</text>
</comment>
<reference evidence="2 3" key="1">
    <citation type="submission" date="2021-03" db="EMBL/GenBank/DDBJ databases">
        <title>The complete genome sequence of Acetobacter sacchari TBRC 11175.</title>
        <authorList>
            <person name="Charoenyingcharoen P."/>
            <person name="Yukphan P."/>
        </authorList>
    </citation>
    <scope>NUCLEOTIDE SEQUENCE [LARGE SCALE GENOMIC DNA]</scope>
    <source>
        <strain evidence="2 3">TBRC 11175</strain>
    </source>
</reference>
<sequence>MTVRHIASLAAAVSVIGLTGCLDVPHPFRNPGGVASELAHNPPPSRLDVPTPTDVQMKPELAVIWAKDIAAILLQQSVPAIAQPTRPGDWWLKLRTERRGGQIVPLYSIMTPAGTVRATQEGTGVPVEAWSAVDSGGVAQVAHEGADQVVSALSGIQADQMDQDPHSLKHRRARVWFKGVTGAPGDGDVSLARAFAASFRGSEQTIQTSPQDADFTVATTVKLTAGPPGSRNNPQQGIEIAWRVTDSHDKEVGIATQLHDIQAHSLDGMWGDVAVAAAQQAAEAVGEMITRYTGRDVAPIKPPGQAGAPGTAAAGQTKAPPLGG</sequence>